<evidence type="ECO:0000256" key="4">
    <source>
        <dbReference type="ARBA" id="ARBA00023136"/>
    </source>
</evidence>
<evidence type="ECO:0000256" key="3">
    <source>
        <dbReference type="ARBA" id="ARBA00022729"/>
    </source>
</evidence>
<comment type="subunit">
    <text evidence="7">Alpha-beta TR is a heterodimer composed of an alpha and beta chain; disulfide-linked. The alpha-beta TR is associated with the transmembrane signaling CD3 coreceptor proteins to form the TR-CD3 (TcR or TCR). The assembly of alpha-beta TR heterodimers with CD3 occurs in the endoplasmic reticulum where a single alpha-beta TR heterodimer associates with one CD3D-CD3E heterodimer, one CD3G-CD3E heterodimer and one CD247 homodimer forming a stable octameric structure. CD3D-CD3E and CD3G-CD3E heterodimers preferentially associate with TR alpha and TR beta chains, respectively. The association of the CD247 homodimer is the last step of TcR assembly in the endoplasmic reticulum and is required for transport to the cell surface.</text>
</comment>
<reference evidence="11" key="5">
    <citation type="submission" date="2025-09" db="UniProtKB">
        <authorList>
            <consortium name="Ensembl"/>
        </authorList>
    </citation>
    <scope>IDENTIFICATION</scope>
</reference>
<protein>
    <recommendedName>
        <fullName evidence="10">Ig-like domain-containing protein</fullName>
    </recommendedName>
</protein>
<dbReference type="PANTHER" id="PTHR19339:SF5">
    <property type="entry name" value="IG-LIKE DOMAIN-CONTAINING PROTEIN"/>
    <property type="match status" value="1"/>
</dbReference>
<keyword evidence="8" id="KW-0391">Immunity</keyword>
<dbReference type="PROSITE" id="PS50835">
    <property type="entry name" value="IG_LIKE"/>
    <property type="match status" value="1"/>
</dbReference>
<comment type="subcellular location">
    <subcellularLocation>
        <location evidence="1">Cell membrane</location>
    </subcellularLocation>
</comment>
<dbReference type="InterPro" id="IPR051896">
    <property type="entry name" value="TCR_alpha_variable"/>
</dbReference>
<dbReference type="InterPro" id="IPR036179">
    <property type="entry name" value="Ig-like_dom_sf"/>
</dbReference>
<dbReference type="PANTHER" id="PTHR19339">
    <property type="entry name" value="T CELL RECEPTOR ALPHA VARIABLE 39"/>
    <property type="match status" value="1"/>
</dbReference>
<evidence type="ECO:0000256" key="6">
    <source>
        <dbReference type="ARBA" id="ARBA00023180"/>
    </source>
</evidence>
<dbReference type="InterPro" id="IPR007110">
    <property type="entry name" value="Ig-like_dom"/>
</dbReference>
<evidence type="ECO:0000313" key="11">
    <source>
        <dbReference type="Ensembl" id="ENSCMIP00000010366.1"/>
    </source>
</evidence>
<dbReference type="SMART" id="SM00408">
    <property type="entry name" value="IGc2"/>
    <property type="match status" value="1"/>
</dbReference>
<name>A0A4W3H3S6_CALMI</name>
<keyword evidence="8" id="KW-1064">Adaptive immunity</keyword>
<keyword evidence="5" id="KW-1015">Disulfide bond</keyword>
<dbReference type="InParanoid" id="A0A4W3H3S6"/>
<dbReference type="Ensembl" id="ENSCMIT00000010638.1">
    <property type="protein sequence ID" value="ENSCMIP00000010366.1"/>
    <property type="gene ID" value="ENSCMIG00000005467.1"/>
</dbReference>
<reference evidence="12" key="1">
    <citation type="journal article" date="2006" name="Science">
        <title>Ancient noncoding elements conserved in the human genome.</title>
        <authorList>
            <person name="Venkatesh B."/>
            <person name="Kirkness E.F."/>
            <person name="Loh Y.H."/>
            <person name="Halpern A.L."/>
            <person name="Lee A.P."/>
            <person name="Johnson J."/>
            <person name="Dandona N."/>
            <person name="Viswanathan L.D."/>
            <person name="Tay A."/>
            <person name="Venter J.C."/>
            <person name="Strausberg R.L."/>
            <person name="Brenner S."/>
        </authorList>
    </citation>
    <scope>NUCLEOTIDE SEQUENCE [LARGE SCALE GENOMIC DNA]</scope>
</reference>
<evidence type="ECO:0000256" key="5">
    <source>
        <dbReference type="ARBA" id="ARBA00023157"/>
    </source>
</evidence>
<dbReference type="InterPro" id="IPR003599">
    <property type="entry name" value="Ig_sub"/>
</dbReference>
<dbReference type="AlphaFoldDB" id="A0A4W3H3S6"/>
<dbReference type="InterPro" id="IPR003598">
    <property type="entry name" value="Ig_sub2"/>
</dbReference>
<evidence type="ECO:0000259" key="10">
    <source>
        <dbReference type="PROSITE" id="PS50835"/>
    </source>
</evidence>
<keyword evidence="8" id="KW-1279">T cell receptor</keyword>
<reference evidence="11" key="4">
    <citation type="submission" date="2025-08" db="UniProtKB">
        <authorList>
            <consortium name="Ensembl"/>
        </authorList>
    </citation>
    <scope>IDENTIFICATION</scope>
</reference>
<evidence type="ECO:0000256" key="9">
    <source>
        <dbReference type="SAM" id="SignalP"/>
    </source>
</evidence>
<dbReference type="Proteomes" id="UP000314986">
    <property type="component" value="Unassembled WGS sequence"/>
</dbReference>
<proteinExistence type="predicted"/>
<accession>A0A4W3H3S6</accession>
<sequence length="165" mass="18077">LFGQNFSALILTPHGALAESDVSQSPQAVTGNENGNVSMECNTTVPGPTFHWYTQYGNGSIRFLVLGTRDISENDRISALANTRQRNCTLIIQHLRVSDTATYFCGPVQKHSMFTVAQCSEHSPRKRSKWVRFPAGQNVGKQTLTFGTAPCVVSAVSHCASYRLL</sequence>
<feature type="domain" description="Ig-like" evidence="10">
    <location>
        <begin position="13"/>
        <end position="105"/>
    </location>
</feature>
<evidence type="ECO:0000313" key="12">
    <source>
        <dbReference type="Proteomes" id="UP000314986"/>
    </source>
</evidence>
<dbReference type="SMART" id="SM00409">
    <property type="entry name" value="IG"/>
    <property type="match status" value="1"/>
</dbReference>
<keyword evidence="4" id="KW-0472">Membrane</keyword>
<evidence type="ECO:0000256" key="1">
    <source>
        <dbReference type="ARBA" id="ARBA00004236"/>
    </source>
</evidence>
<keyword evidence="3 9" id="KW-0732">Signal</keyword>
<dbReference type="SMART" id="SM00406">
    <property type="entry name" value="IGv"/>
    <property type="match status" value="1"/>
</dbReference>
<keyword evidence="6" id="KW-0325">Glycoprotein</keyword>
<organism evidence="11 12">
    <name type="scientific">Callorhinchus milii</name>
    <name type="common">Ghost shark</name>
    <dbReference type="NCBI Taxonomy" id="7868"/>
    <lineage>
        <taxon>Eukaryota</taxon>
        <taxon>Metazoa</taxon>
        <taxon>Chordata</taxon>
        <taxon>Craniata</taxon>
        <taxon>Vertebrata</taxon>
        <taxon>Chondrichthyes</taxon>
        <taxon>Holocephali</taxon>
        <taxon>Chimaeriformes</taxon>
        <taxon>Callorhinchidae</taxon>
        <taxon>Callorhinchus</taxon>
    </lineage>
</organism>
<keyword evidence="12" id="KW-1185">Reference proteome</keyword>
<dbReference type="GO" id="GO:0042101">
    <property type="term" value="C:T cell receptor complex"/>
    <property type="evidence" value="ECO:0007669"/>
    <property type="project" value="UniProtKB-KW"/>
</dbReference>
<evidence type="ECO:0000256" key="8">
    <source>
        <dbReference type="ARBA" id="ARBA00043266"/>
    </source>
</evidence>
<feature type="signal peptide" evidence="9">
    <location>
        <begin position="1"/>
        <end position="18"/>
    </location>
</feature>
<dbReference type="SUPFAM" id="SSF48726">
    <property type="entry name" value="Immunoglobulin"/>
    <property type="match status" value="1"/>
</dbReference>
<reference evidence="12" key="2">
    <citation type="journal article" date="2007" name="PLoS Biol.">
        <title>Survey sequencing and comparative analysis of the elephant shark (Callorhinchus milii) genome.</title>
        <authorList>
            <person name="Venkatesh B."/>
            <person name="Kirkness E.F."/>
            <person name="Loh Y.H."/>
            <person name="Halpern A.L."/>
            <person name="Lee A.P."/>
            <person name="Johnson J."/>
            <person name="Dandona N."/>
            <person name="Viswanathan L.D."/>
            <person name="Tay A."/>
            <person name="Venter J.C."/>
            <person name="Strausberg R.L."/>
            <person name="Brenner S."/>
        </authorList>
    </citation>
    <scope>NUCLEOTIDE SEQUENCE [LARGE SCALE GENOMIC DNA]</scope>
</reference>
<feature type="chain" id="PRO_5021403931" description="Ig-like domain-containing protein" evidence="9">
    <location>
        <begin position="19"/>
        <end position="165"/>
    </location>
</feature>
<reference evidence="12" key="3">
    <citation type="journal article" date="2014" name="Nature">
        <title>Elephant shark genome provides unique insights into gnathostome evolution.</title>
        <authorList>
            <consortium name="International Elephant Shark Genome Sequencing Consortium"/>
            <person name="Venkatesh B."/>
            <person name="Lee A.P."/>
            <person name="Ravi V."/>
            <person name="Maurya A.K."/>
            <person name="Lian M.M."/>
            <person name="Swann J.B."/>
            <person name="Ohta Y."/>
            <person name="Flajnik M.F."/>
            <person name="Sutoh Y."/>
            <person name="Kasahara M."/>
            <person name="Hoon S."/>
            <person name="Gangu V."/>
            <person name="Roy S.W."/>
            <person name="Irimia M."/>
            <person name="Korzh V."/>
            <person name="Kondrychyn I."/>
            <person name="Lim Z.W."/>
            <person name="Tay B.H."/>
            <person name="Tohari S."/>
            <person name="Kong K.W."/>
            <person name="Ho S."/>
            <person name="Lorente-Galdos B."/>
            <person name="Quilez J."/>
            <person name="Marques-Bonet T."/>
            <person name="Raney B.J."/>
            <person name="Ingham P.W."/>
            <person name="Tay A."/>
            <person name="Hillier L.W."/>
            <person name="Minx P."/>
            <person name="Boehm T."/>
            <person name="Wilson R.K."/>
            <person name="Brenner S."/>
            <person name="Warren W.C."/>
        </authorList>
    </citation>
    <scope>NUCLEOTIDE SEQUENCE [LARGE SCALE GENOMIC DNA]</scope>
</reference>
<dbReference type="Pfam" id="PF07686">
    <property type="entry name" value="V-set"/>
    <property type="match status" value="1"/>
</dbReference>
<evidence type="ECO:0000256" key="2">
    <source>
        <dbReference type="ARBA" id="ARBA00022475"/>
    </source>
</evidence>
<dbReference type="Gene3D" id="2.60.40.10">
    <property type="entry name" value="Immunoglobulins"/>
    <property type="match status" value="1"/>
</dbReference>
<dbReference type="GeneTree" id="ENSGT01150000287301"/>
<dbReference type="InterPro" id="IPR013783">
    <property type="entry name" value="Ig-like_fold"/>
</dbReference>
<dbReference type="InterPro" id="IPR013106">
    <property type="entry name" value="Ig_V-set"/>
</dbReference>
<evidence type="ECO:0000256" key="7">
    <source>
        <dbReference type="ARBA" id="ARBA00038651"/>
    </source>
</evidence>
<keyword evidence="2" id="KW-1003">Cell membrane</keyword>